<sequence length="583" mass="60881">MPGDDLPVTGAVSKALLDALDQMHDAVTASLVNPDGSPSTTAVYMQLPIGQPVDPKMYANPWTPAGGSAYAAVSSTGVFAPPPVTTAPTGPETAPTPAAQAAAAGPDPRLQLAISSAFNTARRVDDMLMVTDNGVAVAWPQRTVSIEYFAALKGMQAEPIPEPAQDVKDRIAAAQATLYLQDANGNLTGYTPLYTQYRRNLKTLADARAAFANAYSRAMSDPVSGQSWPVTSASLQDAVDQAYNDLKAMGGQKIEDALATLQSIGGNAAASLIAKANQLYDAYSVGLGGSVAVKVPWSYIDPVSWWDHTNRDFGVQRVVTSSSHYEASSGHGSHRFSSSFYRNRSSSTSGSAGFSMFGFGASANAGYRSDSHTDGSSGEESSWNHFEDKSSTATLEYEWFVASIERPWLLGDLFHMDGWYLTGQKKGAISDGTIAGQIGDVPKLLPMIPKAFVVVRNVKITCDDFGSVADAWEQASSSSSGSTSSSSTSVGGSVGWLGLGGSVQHQSSASDGAFSSGADSSGGWRFTRSGSGGTLELLGSQIAGWIGQIQPEAPRKDDPNLASDEDVPADPVPAPVPEPAPVP</sequence>
<evidence type="ECO:0000313" key="3">
    <source>
        <dbReference type="Proteomes" id="UP000199012"/>
    </source>
</evidence>
<gene>
    <name evidence="2" type="ORF">SAMN05421867_11837</name>
</gene>
<dbReference type="Proteomes" id="UP000199012">
    <property type="component" value="Unassembled WGS sequence"/>
</dbReference>
<name>A0A1I1AGV8_9CELL</name>
<feature type="region of interest" description="Disordered" evidence="1">
    <location>
        <begin position="508"/>
        <end position="527"/>
    </location>
</feature>
<keyword evidence="3" id="KW-1185">Reference proteome</keyword>
<dbReference type="OrthoDB" id="8409886at2"/>
<feature type="region of interest" description="Disordered" evidence="1">
    <location>
        <begin position="546"/>
        <end position="583"/>
    </location>
</feature>
<feature type="region of interest" description="Disordered" evidence="1">
    <location>
        <begin position="83"/>
        <end position="103"/>
    </location>
</feature>
<protein>
    <submittedName>
        <fullName evidence="2">Uncharacterized protein</fullName>
    </submittedName>
</protein>
<accession>A0A1I1AGV8</accession>
<evidence type="ECO:0000313" key="2">
    <source>
        <dbReference type="EMBL" id="SFB37177.1"/>
    </source>
</evidence>
<dbReference type="EMBL" id="FOKA01000018">
    <property type="protein sequence ID" value="SFB37177.1"/>
    <property type="molecule type" value="Genomic_DNA"/>
</dbReference>
<dbReference type="RefSeq" id="WP_139224501.1">
    <property type="nucleotide sequence ID" value="NZ_BONM01000028.1"/>
</dbReference>
<proteinExistence type="predicted"/>
<feature type="compositionally biased region" description="Low complexity" evidence="1">
    <location>
        <begin position="86"/>
        <end position="103"/>
    </location>
</feature>
<reference evidence="2 3" key="1">
    <citation type="submission" date="2016-10" db="EMBL/GenBank/DDBJ databases">
        <authorList>
            <person name="de Groot N.N."/>
        </authorList>
    </citation>
    <scope>NUCLEOTIDE SEQUENCE [LARGE SCALE GENOMIC DNA]</scope>
    <source>
        <strain evidence="2 3">CGMCC 4.6945</strain>
    </source>
</reference>
<feature type="compositionally biased region" description="Pro residues" evidence="1">
    <location>
        <begin position="570"/>
        <end position="583"/>
    </location>
</feature>
<feature type="compositionally biased region" description="Low complexity" evidence="1">
    <location>
        <begin position="508"/>
        <end position="523"/>
    </location>
</feature>
<organism evidence="2 3">
    <name type="scientific">Cellulomonas marina</name>
    <dbReference type="NCBI Taxonomy" id="988821"/>
    <lineage>
        <taxon>Bacteria</taxon>
        <taxon>Bacillati</taxon>
        <taxon>Actinomycetota</taxon>
        <taxon>Actinomycetes</taxon>
        <taxon>Micrococcales</taxon>
        <taxon>Cellulomonadaceae</taxon>
        <taxon>Cellulomonas</taxon>
    </lineage>
</organism>
<dbReference type="AlphaFoldDB" id="A0A1I1AGV8"/>
<dbReference type="STRING" id="988821.SAMN05421867_11837"/>
<evidence type="ECO:0000256" key="1">
    <source>
        <dbReference type="SAM" id="MobiDB-lite"/>
    </source>
</evidence>